<keyword evidence="1" id="KW-1133">Transmembrane helix</keyword>
<comment type="caution">
    <text evidence="2">The sequence shown here is derived from an EMBL/GenBank/DDBJ whole genome shotgun (WGS) entry which is preliminary data.</text>
</comment>
<keyword evidence="3" id="KW-1185">Reference proteome</keyword>
<evidence type="ECO:0000313" key="2">
    <source>
        <dbReference type="EMBL" id="TNV74638.1"/>
    </source>
</evidence>
<feature type="transmembrane region" description="Helical" evidence="1">
    <location>
        <begin position="98"/>
        <end position="115"/>
    </location>
</feature>
<feature type="transmembrane region" description="Helical" evidence="1">
    <location>
        <begin position="40"/>
        <end position="61"/>
    </location>
</feature>
<dbReference type="EMBL" id="RRYP01016754">
    <property type="protein sequence ID" value="TNV74638.1"/>
    <property type="molecule type" value="Genomic_DNA"/>
</dbReference>
<keyword evidence="1" id="KW-0472">Membrane</keyword>
<evidence type="ECO:0000256" key="1">
    <source>
        <dbReference type="SAM" id="Phobius"/>
    </source>
</evidence>
<evidence type="ECO:0000313" key="3">
    <source>
        <dbReference type="Proteomes" id="UP000785679"/>
    </source>
</evidence>
<sequence length="118" mass="14041">MKTMRRLPRKPSNDFLHEDCKEFESKLLQFGLILQSKVKIGLLLSATIINFFFNVPAKYFVEEIDCKAFLSSIFPSQMGSETFCFFFYEIIFFYQEGLLFEFNQIFFMLFLLGYLEIT</sequence>
<protein>
    <submittedName>
        <fullName evidence="2">Uncharacterized protein</fullName>
    </submittedName>
</protein>
<dbReference type="Proteomes" id="UP000785679">
    <property type="component" value="Unassembled WGS sequence"/>
</dbReference>
<organism evidence="2 3">
    <name type="scientific">Halteria grandinella</name>
    <dbReference type="NCBI Taxonomy" id="5974"/>
    <lineage>
        <taxon>Eukaryota</taxon>
        <taxon>Sar</taxon>
        <taxon>Alveolata</taxon>
        <taxon>Ciliophora</taxon>
        <taxon>Intramacronucleata</taxon>
        <taxon>Spirotrichea</taxon>
        <taxon>Stichotrichia</taxon>
        <taxon>Sporadotrichida</taxon>
        <taxon>Halteriidae</taxon>
        <taxon>Halteria</taxon>
    </lineage>
</organism>
<gene>
    <name evidence="2" type="ORF">FGO68_gene3861</name>
</gene>
<keyword evidence="1" id="KW-0812">Transmembrane</keyword>
<reference evidence="2" key="1">
    <citation type="submission" date="2019-06" db="EMBL/GenBank/DDBJ databases">
        <authorList>
            <person name="Zheng W."/>
        </authorList>
    </citation>
    <scope>NUCLEOTIDE SEQUENCE</scope>
    <source>
        <strain evidence="2">QDHG01</strain>
    </source>
</reference>
<accession>A0A8J8NH36</accession>
<name>A0A8J8NH36_HALGN</name>
<dbReference type="AlphaFoldDB" id="A0A8J8NH36"/>
<proteinExistence type="predicted"/>